<reference evidence="1 2" key="1">
    <citation type="submission" date="2015-08" db="EMBL/GenBank/DDBJ databases">
        <title>Genome sequencing of Penicillium nordicum.</title>
        <authorList>
            <person name="Nguyen H.D."/>
            <person name="Seifert K.A."/>
        </authorList>
    </citation>
    <scope>NUCLEOTIDE SEQUENCE [LARGE SCALE GENOMIC DNA]</scope>
    <source>
        <strain evidence="1 2">DAOMC 185683</strain>
    </source>
</reference>
<evidence type="ECO:0000313" key="1">
    <source>
        <dbReference type="EMBL" id="KOS43101.1"/>
    </source>
</evidence>
<sequence>MRFEGSGKGKKKHDTRYPSVSHLLFYLHNMSSLEHIPEFRFLCHQKKLLAYSNLRDVLPTQRFPNPSRFTGRETTKTIVACTPRSVKETEYTDQLLTLPGSCLGHCGWWIGQLVRDGGADQRHHEVFALGQLF</sequence>
<accession>A0A0M8P8U2</accession>
<dbReference type="EMBL" id="LHQQ01000089">
    <property type="protein sequence ID" value="KOS43101.1"/>
    <property type="molecule type" value="Genomic_DNA"/>
</dbReference>
<dbReference type="AlphaFoldDB" id="A0A0M8P8U2"/>
<evidence type="ECO:0000313" key="2">
    <source>
        <dbReference type="Proteomes" id="UP000037696"/>
    </source>
</evidence>
<proteinExistence type="predicted"/>
<organism evidence="1 2">
    <name type="scientific">Penicillium nordicum</name>
    <dbReference type="NCBI Taxonomy" id="229535"/>
    <lineage>
        <taxon>Eukaryota</taxon>
        <taxon>Fungi</taxon>
        <taxon>Dikarya</taxon>
        <taxon>Ascomycota</taxon>
        <taxon>Pezizomycotina</taxon>
        <taxon>Eurotiomycetes</taxon>
        <taxon>Eurotiomycetidae</taxon>
        <taxon>Eurotiales</taxon>
        <taxon>Aspergillaceae</taxon>
        <taxon>Penicillium</taxon>
    </lineage>
</organism>
<gene>
    <name evidence="1" type="ORF">ACN38_g5995</name>
</gene>
<name>A0A0M8P8U2_9EURO</name>
<dbReference type="Proteomes" id="UP000037696">
    <property type="component" value="Unassembled WGS sequence"/>
</dbReference>
<protein>
    <submittedName>
        <fullName evidence="1">Uncharacterized protein</fullName>
    </submittedName>
</protein>
<comment type="caution">
    <text evidence="1">The sequence shown here is derived from an EMBL/GenBank/DDBJ whole genome shotgun (WGS) entry which is preliminary data.</text>
</comment>
<keyword evidence="2" id="KW-1185">Reference proteome</keyword>